<evidence type="ECO:0000256" key="6">
    <source>
        <dbReference type="PIRSR" id="PIRSR036666-50"/>
    </source>
</evidence>
<dbReference type="CDD" id="cd16147">
    <property type="entry name" value="G6S"/>
    <property type="match status" value="1"/>
</dbReference>
<dbReference type="InParanoid" id="A0A482WIJ8"/>
<comment type="cofactor">
    <cofactor evidence="1">
        <name>Ca(2+)</name>
        <dbReference type="ChEBI" id="CHEBI:29108"/>
    </cofactor>
</comment>
<protein>
    <recommendedName>
        <fullName evidence="8">Sulfatase N-terminal domain-containing protein</fullName>
    </recommendedName>
</protein>
<dbReference type="Proteomes" id="UP000291343">
    <property type="component" value="Unassembled WGS sequence"/>
</dbReference>
<evidence type="ECO:0000256" key="5">
    <source>
        <dbReference type="ARBA" id="ARBA00023180"/>
    </source>
</evidence>
<proteinExistence type="inferred from homology"/>
<accession>A0A482WIJ8</accession>
<dbReference type="PANTHER" id="PTHR43108">
    <property type="entry name" value="N-ACETYLGLUCOSAMINE-6-SULFATASE FAMILY MEMBER"/>
    <property type="match status" value="1"/>
</dbReference>
<dbReference type="STRING" id="195883.A0A482WIJ8"/>
<dbReference type="GO" id="GO:0030203">
    <property type="term" value="P:glycosaminoglycan metabolic process"/>
    <property type="evidence" value="ECO:0007669"/>
    <property type="project" value="InterPro"/>
</dbReference>
<dbReference type="EMBL" id="QKKF02034243">
    <property type="protein sequence ID" value="RZF33344.1"/>
    <property type="molecule type" value="Genomic_DNA"/>
</dbReference>
<feature type="signal peptide" evidence="7">
    <location>
        <begin position="1"/>
        <end position="18"/>
    </location>
</feature>
<keyword evidence="5" id="KW-0325">Glycoprotein</keyword>
<dbReference type="PROSITE" id="PS00523">
    <property type="entry name" value="SULFATASE_1"/>
    <property type="match status" value="1"/>
</dbReference>
<evidence type="ECO:0000313" key="10">
    <source>
        <dbReference type="Proteomes" id="UP000291343"/>
    </source>
</evidence>
<reference evidence="9 10" key="1">
    <citation type="journal article" date="2017" name="Gigascience">
        <title>Genome sequence of the small brown planthopper, Laodelphax striatellus.</title>
        <authorList>
            <person name="Zhu J."/>
            <person name="Jiang F."/>
            <person name="Wang X."/>
            <person name="Yang P."/>
            <person name="Bao Y."/>
            <person name="Zhao W."/>
            <person name="Wang W."/>
            <person name="Lu H."/>
            <person name="Wang Q."/>
            <person name="Cui N."/>
            <person name="Li J."/>
            <person name="Chen X."/>
            <person name="Luo L."/>
            <person name="Yu J."/>
            <person name="Kang L."/>
            <person name="Cui F."/>
        </authorList>
    </citation>
    <scope>NUCLEOTIDE SEQUENCE [LARGE SCALE GENOMIC DNA]</scope>
    <source>
        <strain evidence="9">Lst14</strain>
    </source>
</reference>
<gene>
    <name evidence="9" type="ORF">LSTR_LSTR007689</name>
</gene>
<comment type="similarity">
    <text evidence="2">Belongs to the sulfatase family.</text>
</comment>
<evidence type="ECO:0000256" key="2">
    <source>
        <dbReference type="ARBA" id="ARBA00008779"/>
    </source>
</evidence>
<organism evidence="9 10">
    <name type="scientific">Laodelphax striatellus</name>
    <name type="common">Small brown planthopper</name>
    <name type="synonym">Delphax striatella</name>
    <dbReference type="NCBI Taxonomy" id="195883"/>
    <lineage>
        <taxon>Eukaryota</taxon>
        <taxon>Metazoa</taxon>
        <taxon>Ecdysozoa</taxon>
        <taxon>Arthropoda</taxon>
        <taxon>Hexapoda</taxon>
        <taxon>Insecta</taxon>
        <taxon>Pterygota</taxon>
        <taxon>Neoptera</taxon>
        <taxon>Paraneoptera</taxon>
        <taxon>Hemiptera</taxon>
        <taxon>Auchenorrhyncha</taxon>
        <taxon>Fulgoroidea</taxon>
        <taxon>Delphacidae</taxon>
        <taxon>Criomorphinae</taxon>
        <taxon>Laodelphax</taxon>
    </lineage>
</organism>
<dbReference type="GO" id="GO:0008449">
    <property type="term" value="F:N-acetylglucosamine-6-sulfatase activity"/>
    <property type="evidence" value="ECO:0007669"/>
    <property type="project" value="InterPro"/>
</dbReference>
<evidence type="ECO:0000256" key="1">
    <source>
        <dbReference type="ARBA" id="ARBA00001913"/>
    </source>
</evidence>
<dbReference type="SMR" id="A0A482WIJ8"/>
<evidence type="ECO:0000313" key="9">
    <source>
        <dbReference type="EMBL" id="RZF33344.1"/>
    </source>
</evidence>
<dbReference type="FunCoup" id="A0A482WIJ8">
    <property type="interactions" value="568"/>
</dbReference>
<dbReference type="PROSITE" id="PS00149">
    <property type="entry name" value="SULFATASE_2"/>
    <property type="match status" value="1"/>
</dbReference>
<name>A0A482WIJ8_LAOST</name>
<evidence type="ECO:0000256" key="3">
    <source>
        <dbReference type="ARBA" id="ARBA00022729"/>
    </source>
</evidence>
<dbReference type="SUPFAM" id="SSF53649">
    <property type="entry name" value="Alkaline phosphatase-like"/>
    <property type="match status" value="1"/>
</dbReference>
<dbReference type="PIRSF" id="PIRSF036666">
    <property type="entry name" value="G6S"/>
    <property type="match status" value="1"/>
</dbReference>
<dbReference type="PANTHER" id="PTHR43108:SF8">
    <property type="entry name" value="SD21168P"/>
    <property type="match status" value="1"/>
</dbReference>
<dbReference type="AlphaFoldDB" id="A0A482WIJ8"/>
<sequence length="493" mass="56166">MKLLVFLIYVSIILVADGQKSNILLFLTDDQDELLGGIVPMEKTQRLIANKGVVFTNSFVSTPLCCPSRSSLLTGRYQHNHGTYNNSINGGCNSRQWQTIHENNTFAVHLQNDGYRTFYAGKYLNKYGSGMNGSHVPPGWDWWIGLHGNSVYYNYTLSINGTNHHFTDKYLTKNIEYYGLEFLKSHNVDQPFLMVLATPAPHEPFTPEDKYKGHFSGQKVPRTPNFNYNSAKTKHWLTRMLPEVLPDNLISKLDQFQEMRWETLLSVDDLVESLIEELDKKSLLKNTYVIFTSDNGFHLGQFGLPWDKRQMYETDIRVPLVVRGPNIPEKKLMRSAVVNVDIAGTILDMAGIPYDLEMFDGISFLPIANTSLPDTRFRSILIEYRGEGNGKDIDTQCSNLIADISVKGCHFEAACKCQDARNNTYNCVRKISEHDNFIYCEFDDSENFCEYYSLAEDPFQLNNQAHRIIGSSHPLQTTLMHLSACRGTNCHVS</sequence>
<feature type="chain" id="PRO_5019729129" description="Sulfatase N-terminal domain-containing protein" evidence="7">
    <location>
        <begin position="19"/>
        <end position="493"/>
    </location>
</feature>
<keyword evidence="3 7" id="KW-0732">Signal</keyword>
<dbReference type="Gene3D" id="3.40.720.10">
    <property type="entry name" value="Alkaline Phosphatase, subunit A"/>
    <property type="match status" value="1"/>
</dbReference>
<keyword evidence="10" id="KW-1185">Reference proteome</keyword>
<evidence type="ECO:0000256" key="4">
    <source>
        <dbReference type="ARBA" id="ARBA00022801"/>
    </source>
</evidence>
<keyword evidence="4" id="KW-0378">Hydrolase</keyword>
<dbReference type="InterPro" id="IPR017850">
    <property type="entry name" value="Alkaline_phosphatase_core_sf"/>
</dbReference>
<dbReference type="Pfam" id="PF00884">
    <property type="entry name" value="Sulfatase"/>
    <property type="match status" value="1"/>
</dbReference>
<dbReference type="InterPro" id="IPR012251">
    <property type="entry name" value="GlcNAc_6-SO4ase"/>
</dbReference>
<feature type="modified residue" description="3-oxoalanine (Cys)" evidence="6">
    <location>
        <position position="65"/>
    </location>
</feature>
<feature type="domain" description="Sulfatase N-terminal" evidence="8">
    <location>
        <begin position="22"/>
        <end position="352"/>
    </location>
</feature>
<comment type="caution">
    <text evidence="9">The sequence shown here is derived from an EMBL/GenBank/DDBJ whole genome shotgun (WGS) entry which is preliminary data.</text>
</comment>
<evidence type="ECO:0000259" key="8">
    <source>
        <dbReference type="Pfam" id="PF00884"/>
    </source>
</evidence>
<dbReference type="InterPro" id="IPR024607">
    <property type="entry name" value="Sulfatase_CS"/>
</dbReference>
<dbReference type="OrthoDB" id="96314at2759"/>
<dbReference type="GO" id="GO:0005539">
    <property type="term" value="F:glycosaminoglycan binding"/>
    <property type="evidence" value="ECO:0007669"/>
    <property type="project" value="TreeGrafter"/>
</dbReference>
<comment type="PTM">
    <text evidence="6">The conversion to 3-oxoalanine (also known as C-formylglycine, FGly), of a serine or cysteine residue in prokaryotes and of a cysteine residue in eukaryotes, is critical for catalytic activity.</text>
</comment>
<dbReference type="InterPro" id="IPR000917">
    <property type="entry name" value="Sulfatase_N"/>
</dbReference>
<evidence type="ECO:0000256" key="7">
    <source>
        <dbReference type="SAM" id="SignalP"/>
    </source>
</evidence>